<sequence length="143" mass="16264">MYTYPFRPKTPYVAVDGIIKVFDKENFLGIVLIERKNAPLGVALPGGFVEIGESVEQALAREMKEETNLDVDIVRVFGVYSDPARDPRFHTVSVTFECVATGKPRGADDAKIAKIFRLEEIPWEKLVFDHSKILRDFLYGKRE</sequence>
<dbReference type="Gene3D" id="3.90.79.10">
    <property type="entry name" value="Nucleoside Triphosphate Pyrophosphohydrolase"/>
    <property type="match status" value="1"/>
</dbReference>
<dbReference type="InterPro" id="IPR015797">
    <property type="entry name" value="NUDIX_hydrolase-like_dom_sf"/>
</dbReference>
<dbReference type="EMBL" id="FWWZ01000001">
    <property type="protein sequence ID" value="SMC09995.1"/>
    <property type="molecule type" value="Genomic_DNA"/>
</dbReference>
<name>A0A1W1WUV6_9BACT</name>
<dbReference type="AlphaFoldDB" id="A0A1W1WUV6"/>
<evidence type="ECO:0000256" key="1">
    <source>
        <dbReference type="ARBA" id="ARBA00022801"/>
    </source>
</evidence>
<evidence type="ECO:0000313" key="5">
    <source>
        <dbReference type="Proteomes" id="UP000192602"/>
    </source>
</evidence>
<dbReference type="Pfam" id="PF00293">
    <property type="entry name" value="NUDIX"/>
    <property type="match status" value="1"/>
</dbReference>
<dbReference type="PANTHER" id="PTHR43736">
    <property type="entry name" value="ADP-RIBOSE PYROPHOSPHATASE"/>
    <property type="match status" value="1"/>
</dbReference>
<reference evidence="5" key="1">
    <citation type="submission" date="2017-04" db="EMBL/GenBank/DDBJ databases">
        <authorList>
            <person name="Varghese N."/>
            <person name="Submissions S."/>
        </authorList>
    </citation>
    <scope>NUCLEOTIDE SEQUENCE [LARGE SCALE GENOMIC DNA]</scope>
    <source>
        <strain evidence="5">DSM 16512</strain>
    </source>
</reference>
<dbReference type="InterPro" id="IPR000086">
    <property type="entry name" value="NUDIX_hydrolase_dom"/>
</dbReference>
<accession>A0A1W1WUV6</accession>
<protein>
    <submittedName>
        <fullName evidence="4">8-oxo-dGTP diphosphatase</fullName>
    </submittedName>
</protein>
<comment type="similarity">
    <text evidence="2">Belongs to the Nudix hydrolase family.</text>
</comment>
<dbReference type="PROSITE" id="PS00893">
    <property type="entry name" value="NUDIX_BOX"/>
    <property type="match status" value="1"/>
</dbReference>
<keyword evidence="5" id="KW-1185">Reference proteome</keyword>
<organism evidence="4 5">
    <name type="scientific">Nitratiruptor tergarcus DSM 16512</name>
    <dbReference type="NCBI Taxonomy" id="1069081"/>
    <lineage>
        <taxon>Bacteria</taxon>
        <taxon>Pseudomonadati</taxon>
        <taxon>Campylobacterota</taxon>
        <taxon>Epsilonproteobacteria</taxon>
        <taxon>Nautiliales</taxon>
        <taxon>Nitratiruptoraceae</taxon>
        <taxon>Nitratiruptor</taxon>
    </lineage>
</organism>
<dbReference type="InterPro" id="IPR020084">
    <property type="entry name" value="NUDIX_hydrolase_CS"/>
</dbReference>
<dbReference type="SUPFAM" id="SSF55811">
    <property type="entry name" value="Nudix"/>
    <property type="match status" value="1"/>
</dbReference>
<dbReference type="STRING" id="1069081.SAMN05660197_1825"/>
<dbReference type="Proteomes" id="UP000192602">
    <property type="component" value="Unassembled WGS sequence"/>
</dbReference>
<dbReference type="RefSeq" id="WP_231988950.1">
    <property type="nucleotide sequence ID" value="NZ_AP026671.1"/>
</dbReference>
<evidence type="ECO:0000313" key="4">
    <source>
        <dbReference type="EMBL" id="SMC09995.1"/>
    </source>
</evidence>
<feature type="domain" description="Nudix hydrolase" evidence="3">
    <location>
        <begin position="11"/>
        <end position="142"/>
    </location>
</feature>
<evidence type="ECO:0000259" key="3">
    <source>
        <dbReference type="PROSITE" id="PS51462"/>
    </source>
</evidence>
<dbReference type="InterPro" id="IPR020476">
    <property type="entry name" value="Nudix_hydrolase"/>
</dbReference>
<keyword evidence="1 2" id="KW-0378">Hydrolase</keyword>
<dbReference type="GO" id="GO:0016787">
    <property type="term" value="F:hydrolase activity"/>
    <property type="evidence" value="ECO:0007669"/>
    <property type="project" value="UniProtKB-KW"/>
</dbReference>
<dbReference type="PRINTS" id="PR00502">
    <property type="entry name" value="NUDIXFAMILY"/>
</dbReference>
<dbReference type="PANTHER" id="PTHR43736:SF1">
    <property type="entry name" value="DIHYDRONEOPTERIN TRIPHOSPHATE DIPHOSPHATASE"/>
    <property type="match status" value="1"/>
</dbReference>
<proteinExistence type="inferred from homology"/>
<dbReference type="CDD" id="cd18873">
    <property type="entry name" value="NUDIX_NadM_like"/>
    <property type="match status" value="1"/>
</dbReference>
<gene>
    <name evidence="4" type="ORF">SAMN05660197_1825</name>
</gene>
<dbReference type="PROSITE" id="PS51462">
    <property type="entry name" value="NUDIX"/>
    <property type="match status" value="1"/>
</dbReference>
<evidence type="ECO:0000256" key="2">
    <source>
        <dbReference type="RuleBase" id="RU003476"/>
    </source>
</evidence>